<dbReference type="SMART" id="SM00220">
    <property type="entry name" value="S_TKc"/>
    <property type="match status" value="1"/>
</dbReference>
<evidence type="ECO:0000256" key="3">
    <source>
        <dbReference type="ARBA" id="ARBA00022527"/>
    </source>
</evidence>
<evidence type="ECO:0000256" key="1">
    <source>
        <dbReference type="ARBA" id="ARBA00010791"/>
    </source>
</evidence>
<evidence type="ECO:0000256" key="6">
    <source>
        <dbReference type="ARBA" id="ARBA00022777"/>
    </source>
</evidence>
<feature type="domain" description="KA1" evidence="13">
    <location>
        <begin position="1186"/>
        <end position="1235"/>
    </location>
</feature>
<dbReference type="Proteomes" id="UP000076532">
    <property type="component" value="Unassembled WGS sequence"/>
</dbReference>
<dbReference type="GO" id="GO:0000226">
    <property type="term" value="P:microtubule cytoskeleton organization"/>
    <property type="evidence" value="ECO:0007669"/>
    <property type="project" value="TreeGrafter"/>
</dbReference>
<keyword evidence="5 10" id="KW-0547">Nucleotide-binding</keyword>
<dbReference type="SUPFAM" id="SSF103243">
    <property type="entry name" value="KA1-like"/>
    <property type="match status" value="1"/>
</dbReference>
<evidence type="ECO:0000256" key="4">
    <source>
        <dbReference type="ARBA" id="ARBA00022679"/>
    </source>
</evidence>
<dbReference type="InterPro" id="IPR011009">
    <property type="entry name" value="Kinase-like_dom_sf"/>
</dbReference>
<evidence type="ECO:0000256" key="7">
    <source>
        <dbReference type="ARBA" id="ARBA00022840"/>
    </source>
</evidence>
<organism evidence="14 15">
    <name type="scientific">Athelia psychrophila</name>
    <dbReference type="NCBI Taxonomy" id="1759441"/>
    <lineage>
        <taxon>Eukaryota</taxon>
        <taxon>Fungi</taxon>
        <taxon>Dikarya</taxon>
        <taxon>Basidiomycota</taxon>
        <taxon>Agaricomycotina</taxon>
        <taxon>Agaricomycetes</taxon>
        <taxon>Agaricomycetidae</taxon>
        <taxon>Atheliales</taxon>
        <taxon>Atheliaceae</taxon>
        <taxon>Athelia</taxon>
    </lineage>
</organism>
<dbReference type="GO" id="GO:0035556">
    <property type="term" value="P:intracellular signal transduction"/>
    <property type="evidence" value="ECO:0007669"/>
    <property type="project" value="TreeGrafter"/>
</dbReference>
<evidence type="ECO:0000313" key="15">
    <source>
        <dbReference type="Proteomes" id="UP000076532"/>
    </source>
</evidence>
<dbReference type="EMBL" id="KV417536">
    <property type="protein sequence ID" value="KZP22933.1"/>
    <property type="molecule type" value="Genomic_DNA"/>
</dbReference>
<feature type="compositionally biased region" description="Basic and acidic residues" evidence="11">
    <location>
        <begin position="1066"/>
        <end position="1082"/>
    </location>
</feature>
<dbReference type="PROSITE" id="PS50032">
    <property type="entry name" value="KA1"/>
    <property type="match status" value="1"/>
</dbReference>
<dbReference type="InterPro" id="IPR017441">
    <property type="entry name" value="Protein_kinase_ATP_BS"/>
</dbReference>
<feature type="compositionally biased region" description="Low complexity" evidence="11">
    <location>
        <begin position="523"/>
        <end position="542"/>
    </location>
</feature>
<keyword evidence="15" id="KW-1185">Reference proteome</keyword>
<dbReference type="GO" id="GO:0106310">
    <property type="term" value="F:protein serine kinase activity"/>
    <property type="evidence" value="ECO:0007669"/>
    <property type="project" value="RHEA"/>
</dbReference>
<feature type="compositionally biased region" description="Basic and acidic residues" evidence="11">
    <location>
        <begin position="820"/>
        <end position="831"/>
    </location>
</feature>
<evidence type="ECO:0000256" key="8">
    <source>
        <dbReference type="ARBA" id="ARBA00047899"/>
    </source>
</evidence>
<comment type="catalytic activity">
    <reaction evidence="9">
        <text>L-seryl-[protein] + ATP = O-phospho-L-seryl-[protein] + ADP + H(+)</text>
        <dbReference type="Rhea" id="RHEA:17989"/>
        <dbReference type="Rhea" id="RHEA-COMP:9863"/>
        <dbReference type="Rhea" id="RHEA-COMP:11604"/>
        <dbReference type="ChEBI" id="CHEBI:15378"/>
        <dbReference type="ChEBI" id="CHEBI:29999"/>
        <dbReference type="ChEBI" id="CHEBI:30616"/>
        <dbReference type="ChEBI" id="CHEBI:83421"/>
        <dbReference type="ChEBI" id="CHEBI:456216"/>
        <dbReference type="EC" id="2.7.11.1"/>
    </reaction>
</comment>
<feature type="compositionally biased region" description="Low complexity" evidence="11">
    <location>
        <begin position="643"/>
        <end position="654"/>
    </location>
</feature>
<feature type="compositionally biased region" description="Polar residues" evidence="11">
    <location>
        <begin position="48"/>
        <end position="61"/>
    </location>
</feature>
<dbReference type="PROSITE" id="PS00108">
    <property type="entry name" value="PROTEIN_KINASE_ST"/>
    <property type="match status" value="1"/>
</dbReference>
<evidence type="ECO:0000256" key="11">
    <source>
        <dbReference type="SAM" id="MobiDB-lite"/>
    </source>
</evidence>
<keyword evidence="3" id="KW-0723">Serine/threonine-protein kinase</keyword>
<dbReference type="Pfam" id="PF02149">
    <property type="entry name" value="KA1"/>
    <property type="match status" value="1"/>
</dbReference>
<feature type="compositionally biased region" description="Low complexity" evidence="11">
    <location>
        <begin position="66"/>
        <end position="85"/>
    </location>
</feature>
<feature type="compositionally biased region" description="Polar residues" evidence="11">
    <location>
        <begin position="1"/>
        <end position="28"/>
    </location>
</feature>
<feature type="compositionally biased region" description="Acidic residues" evidence="11">
    <location>
        <begin position="930"/>
        <end position="944"/>
    </location>
</feature>
<proteinExistence type="inferred from homology"/>
<evidence type="ECO:0000256" key="10">
    <source>
        <dbReference type="PROSITE-ProRule" id="PRU10141"/>
    </source>
</evidence>
<keyword evidence="4" id="KW-0808">Transferase</keyword>
<feature type="compositionally biased region" description="Polar residues" evidence="11">
    <location>
        <begin position="113"/>
        <end position="122"/>
    </location>
</feature>
<dbReference type="Pfam" id="PF00069">
    <property type="entry name" value="Pkinase"/>
    <property type="match status" value="1"/>
</dbReference>
<dbReference type="InterPro" id="IPR000719">
    <property type="entry name" value="Prot_kinase_dom"/>
</dbReference>
<dbReference type="FunFam" id="1.10.510.10:FF:000792">
    <property type="entry name" value="Non-specific serine/threonine protein kinase"/>
    <property type="match status" value="1"/>
</dbReference>
<keyword evidence="7 10" id="KW-0067">ATP-binding</keyword>
<accession>A0A166LGM6</accession>
<dbReference type="SUPFAM" id="SSF56112">
    <property type="entry name" value="Protein kinase-like (PK-like)"/>
    <property type="match status" value="1"/>
</dbReference>
<feature type="compositionally biased region" description="Basic and acidic residues" evidence="11">
    <location>
        <begin position="739"/>
        <end position="748"/>
    </location>
</feature>
<dbReference type="PANTHER" id="PTHR24346">
    <property type="entry name" value="MAP/MICROTUBULE AFFINITY-REGULATING KINASE"/>
    <property type="match status" value="1"/>
</dbReference>
<feature type="region of interest" description="Disordered" evidence="11">
    <location>
        <begin position="1120"/>
        <end position="1173"/>
    </location>
</feature>
<dbReference type="PROSITE" id="PS50011">
    <property type="entry name" value="PROTEIN_KINASE_DOM"/>
    <property type="match status" value="1"/>
</dbReference>
<feature type="compositionally biased region" description="Low complexity" evidence="11">
    <location>
        <begin position="1126"/>
        <end position="1138"/>
    </location>
</feature>
<evidence type="ECO:0000256" key="2">
    <source>
        <dbReference type="ARBA" id="ARBA00012513"/>
    </source>
</evidence>
<gene>
    <name evidence="14" type="ORF">FIBSPDRAFT_890039</name>
</gene>
<evidence type="ECO:0000313" key="14">
    <source>
        <dbReference type="EMBL" id="KZP22933.1"/>
    </source>
</evidence>
<comment type="similarity">
    <text evidence="1">Belongs to the protein kinase superfamily. CAMK Ser/Thr protein kinase family. NIM1 subfamily.</text>
</comment>
<dbReference type="GO" id="GO:0004674">
    <property type="term" value="F:protein serine/threonine kinase activity"/>
    <property type="evidence" value="ECO:0007669"/>
    <property type="project" value="UniProtKB-KW"/>
</dbReference>
<evidence type="ECO:0000256" key="9">
    <source>
        <dbReference type="ARBA" id="ARBA00048679"/>
    </source>
</evidence>
<dbReference type="GO" id="GO:0005737">
    <property type="term" value="C:cytoplasm"/>
    <property type="evidence" value="ECO:0007669"/>
    <property type="project" value="TreeGrafter"/>
</dbReference>
<dbReference type="InterPro" id="IPR008271">
    <property type="entry name" value="Ser/Thr_kinase_AS"/>
</dbReference>
<sequence>MTAALSTAQQQVLAGESSNSSGQITPSHGGTVVAGVEYDLPITKRSTEMPSSPQTPRSTAPPTRDATPPVSAPTARSSTSSRPRPLSMPPQAIAPAAVPTNGAGEEAVKPRHASTTTKRSSNRILGDYTLSKTLGAGSMGKVKLGTHNITGEKLAVKILPRVYPGLHVNGASPEAAAKQAAKDVSKEVRTLREAALSMLLHHPYICGMREMIVHQHHYYMVFEYVNGGQMLDYIISHGRLRERVARKFARQIGSALDYCHRNSVVHRDLKIENILISQTGNIKIIDFGLSNLYNPVDHLSTFCGSLYFAAPELLNAKVYTGPEVDVWSFGVVLYVLVCGKVPFDDQSMPALHAKIKRGLVEYPVWLSTECKHLLGRMLVTNPSARATLQEVISHPWMLRGFSGPADSHLVHRDPLRADELDRQVIKGMQGFEFGSEPDIEAKLVKVLESDAYLRAVQAWDRKRGNGHTGKWGESVSNSSLAISFDGKDGAGSSLGKQKSRRFSGFDFYRRKLFSPASSPPGSPMSNSPPGSSSHLGSPMSLGDANREPADPTRGFHPLISMYYLARERLERERVYGPGHFASSQLSIQDAAVASDSKEAPATPVAAQPPVPKKEPSSKVDYGMALPHLPAPETSHQSGMSYEANATNGNGNAAPAPSPTVTTFAPQPRARDAGLPSQQVPGDMAPATTNLPSSPAPPPVSGLAKTASMPRAPPASTHRRSHSMSQRPTVLGSRWGNMFGEKEVADEHGALNANGPRTAGPERTSFAEKTGSSEHQPSMGTGATLVRKFGSLLGGRGGDDTRRSTSSKRGTILSGISPRPSGEESEREKKPSAEQQADEVGEKTPAAEPAEGRKSPAPKSITQSLSQPIGGSHRRAQTILDPQGRATRHERRSSTGGAQLPSIGGSVGRIRRPSTGFGSARPAAGKFGRTEEEDENREDVAEDGEPAPTNGKGESYGEEGERHANEKDFKPVFLKGLFSVATTSTKSPPILKADIKRVLDRMQVQYRETKGGFECIHLPSIDMSSIHKTPATPSKHRKQGSAGSGAGETSRKSIAKKSSKLSFGLGNKDRPPTPAQEKDKELPGRPSASGAQSLATSPSAGSSSFFNVSSNTHTVVADITRSQESNATDATPTASDATPRSQSPVETKILPPIPRDFSGTSPASTTRPLSPVLMPTGEVDKEMFESMGNNTLSVRFEINIVKVPWLPLHGIQFRRASGDGWQYQMLARRVLTELKL</sequence>
<dbReference type="PANTHER" id="PTHR24346:SF82">
    <property type="entry name" value="KP78A-RELATED"/>
    <property type="match status" value="1"/>
</dbReference>
<dbReference type="OrthoDB" id="193931at2759"/>
<feature type="compositionally biased region" description="Low complexity" evidence="11">
    <location>
        <begin position="1092"/>
        <end position="1101"/>
    </location>
</feature>
<feature type="region of interest" description="Disordered" evidence="11">
    <location>
        <begin position="514"/>
        <end position="555"/>
    </location>
</feature>
<dbReference type="EC" id="2.7.11.1" evidence="2"/>
<feature type="region of interest" description="Disordered" evidence="11">
    <location>
        <begin position="591"/>
        <end position="968"/>
    </location>
</feature>
<dbReference type="PROSITE" id="PS00107">
    <property type="entry name" value="PROTEIN_KINASE_ATP"/>
    <property type="match status" value="1"/>
</dbReference>
<feature type="compositionally biased region" description="Basic and acidic residues" evidence="11">
    <location>
        <begin position="958"/>
        <end position="968"/>
    </location>
</feature>
<feature type="region of interest" description="Disordered" evidence="11">
    <location>
        <begin position="1023"/>
        <end position="1101"/>
    </location>
</feature>
<dbReference type="InterPro" id="IPR028375">
    <property type="entry name" value="KA1/Ssp2_C"/>
</dbReference>
<dbReference type="AlphaFoldDB" id="A0A166LGM6"/>
<feature type="domain" description="Protein kinase" evidence="12">
    <location>
        <begin position="128"/>
        <end position="397"/>
    </location>
</feature>
<feature type="compositionally biased region" description="Polar residues" evidence="11">
    <location>
        <begin position="1157"/>
        <end position="1167"/>
    </location>
</feature>
<dbReference type="CDD" id="cd14077">
    <property type="entry name" value="STKc_Kin1_2"/>
    <property type="match status" value="1"/>
</dbReference>
<evidence type="ECO:0000259" key="12">
    <source>
        <dbReference type="PROSITE" id="PS50011"/>
    </source>
</evidence>
<evidence type="ECO:0000259" key="13">
    <source>
        <dbReference type="PROSITE" id="PS50032"/>
    </source>
</evidence>
<dbReference type="STRING" id="436010.A0A166LGM6"/>
<dbReference type="GO" id="GO:0005524">
    <property type="term" value="F:ATP binding"/>
    <property type="evidence" value="ECO:0007669"/>
    <property type="project" value="UniProtKB-UniRule"/>
</dbReference>
<dbReference type="Gene3D" id="1.10.510.10">
    <property type="entry name" value="Transferase(Phosphotransferase) domain 1"/>
    <property type="match status" value="1"/>
</dbReference>
<feature type="region of interest" description="Disordered" evidence="11">
    <location>
        <begin position="1"/>
        <end position="122"/>
    </location>
</feature>
<protein>
    <recommendedName>
        <fullName evidence="2">non-specific serine/threonine protein kinase</fullName>
        <ecNumber evidence="2">2.7.11.1</ecNumber>
    </recommendedName>
</protein>
<comment type="catalytic activity">
    <reaction evidence="8">
        <text>L-threonyl-[protein] + ATP = O-phospho-L-threonyl-[protein] + ADP + H(+)</text>
        <dbReference type="Rhea" id="RHEA:46608"/>
        <dbReference type="Rhea" id="RHEA-COMP:11060"/>
        <dbReference type="Rhea" id="RHEA-COMP:11605"/>
        <dbReference type="ChEBI" id="CHEBI:15378"/>
        <dbReference type="ChEBI" id="CHEBI:30013"/>
        <dbReference type="ChEBI" id="CHEBI:30616"/>
        <dbReference type="ChEBI" id="CHEBI:61977"/>
        <dbReference type="ChEBI" id="CHEBI:456216"/>
        <dbReference type="EC" id="2.7.11.1"/>
    </reaction>
</comment>
<reference evidence="14 15" key="1">
    <citation type="journal article" date="2016" name="Mol. Biol. Evol.">
        <title>Comparative Genomics of Early-Diverging Mushroom-Forming Fungi Provides Insights into the Origins of Lignocellulose Decay Capabilities.</title>
        <authorList>
            <person name="Nagy L.G."/>
            <person name="Riley R."/>
            <person name="Tritt A."/>
            <person name="Adam C."/>
            <person name="Daum C."/>
            <person name="Floudas D."/>
            <person name="Sun H."/>
            <person name="Yadav J.S."/>
            <person name="Pangilinan J."/>
            <person name="Larsson K.H."/>
            <person name="Matsuura K."/>
            <person name="Barry K."/>
            <person name="Labutti K."/>
            <person name="Kuo R."/>
            <person name="Ohm R.A."/>
            <person name="Bhattacharya S.S."/>
            <person name="Shirouzu T."/>
            <person name="Yoshinaga Y."/>
            <person name="Martin F.M."/>
            <person name="Grigoriev I.V."/>
            <person name="Hibbett D.S."/>
        </authorList>
    </citation>
    <scope>NUCLEOTIDE SEQUENCE [LARGE SCALE GENOMIC DNA]</scope>
    <source>
        <strain evidence="14 15">CBS 109695</strain>
    </source>
</reference>
<keyword evidence="6" id="KW-0418">Kinase</keyword>
<feature type="binding site" evidence="10">
    <location>
        <position position="157"/>
    </location>
    <ligand>
        <name>ATP</name>
        <dbReference type="ChEBI" id="CHEBI:30616"/>
    </ligand>
</feature>
<name>A0A166LGM6_9AGAM</name>
<feature type="compositionally biased region" description="Polar residues" evidence="11">
    <location>
        <begin position="859"/>
        <end position="868"/>
    </location>
</feature>
<dbReference type="Gene3D" id="3.30.310.80">
    <property type="entry name" value="Kinase associated domain 1, KA1"/>
    <property type="match status" value="1"/>
</dbReference>
<evidence type="ECO:0000256" key="5">
    <source>
        <dbReference type="ARBA" id="ARBA00022741"/>
    </source>
</evidence>
<dbReference type="InterPro" id="IPR001772">
    <property type="entry name" value="KA1_dom"/>
</dbReference>